<dbReference type="Proteomes" id="UP000799771">
    <property type="component" value="Unassembled WGS sequence"/>
</dbReference>
<reference evidence="2" key="1">
    <citation type="journal article" date="2020" name="Stud. Mycol.">
        <title>101 Dothideomycetes genomes: a test case for predicting lifestyles and emergence of pathogens.</title>
        <authorList>
            <person name="Haridas S."/>
            <person name="Albert R."/>
            <person name="Binder M."/>
            <person name="Bloem J."/>
            <person name="Labutti K."/>
            <person name="Salamov A."/>
            <person name="Andreopoulos B."/>
            <person name="Baker S."/>
            <person name="Barry K."/>
            <person name="Bills G."/>
            <person name="Bluhm B."/>
            <person name="Cannon C."/>
            <person name="Castanera R."/>
            <person name="Culley D."/>
            <person name="Daum C."/>
            <person name="Ezra D."/>
            <person name="Gonzalez J."/>
            <person name="Henrissat B."/>
            <person name="Kuo A."/>
            <person name="Liang C."/>
            <person name="Lipzen A."/>
            <person name="Lutzoni F."/>
            <person name="Magnuson J."/>
            <person name="Mondo S."/>
            <person name="Nolan M."/>
            <person name="Ohm R."/>
            <person name="Pangilinan J."/>
            <person name="Park H.-J."/>
            <person name="Ramirez L."/>
            <person name="Alfaro M."/>
            <person name="Sun H."/>
            <person name="Tritt A."/>
            <person name="Yoshinaga Y."/>
            <person name="Zwiers L.-H."/>
            <person name="Turgeon B."/>
            <person name="Goodwin S."/>
            <person name="Spatafora J."/>
            <person name="Crous P."/>
            <person name="Grigoriev I."/>
        </authorList>
    </citation>
    <scope>NUCLEOTIDE SEQUENCE</scope>
    <source>
        <strain evidence="2">CBS 119687</strain>
    </source>
</reference>
<sequence length="368" mass="41736">MFFHAQCAAAKITAAFRKRHGDEVIFKTDRLRKSPRDKYGEDEILILEMLPEFLVLTLGTERSPAEDELTRSLRITFKTHKSVSLDCIRARTLRRHAQPTTRPVLTQLSDTVSFARINIKKHASLPQRPTHRELAARERPPHGHLLRRHHGLDTRRPPPRRSMQTKAHRYIKAVRLPPPAPVAMPPVEVLRANPPADAQSRIRQRMASPFQASAKPRPQKLKVAVVQLQSILRAGLQAEILELGFDYLTLHRFCWRLLRAVKDKCRDALVGVYGPDYIERQNQLPFVVGYVFATATGSMQLADSMKMKRSDEVTSAVLRDAAGVVEQMLDAGAGDVVGMVMREKLGVPFEIQDSDDEEDGLERMRNDK</sequence>
<proteinExistence type="predicted"/>
<accession>A0A6A6A2Z3</accession>
<dbReference type="GeneID" id="54413509"/>
<organism evidence="2 3">
    <name type="scientific">Dothidotthia symphoricarpi CBS 119687</name>
    <dbReference type="NCBI Taxonomy" id="1392245"/>
    <lineage>
        <taxon>Eukaryota</taxon>
        <taxon>Fungi</taxon>
        <taxon>Dikarya</taxon>
        <taxon>Ascomycota</taxon>
        <taxon>Pezizomycotina</taxon>
        <taxon>Dothideomycetes</taxon>
        <taxon>Pleosporomycetidae</taxon>
        <taxon>Pleosporales</taxon>
        <taxon>Dothidotthiaceae</taxon>
        <taxon>Dothidotthia</taxon>
    </lineage>
</organism>
<dbReference type="PANTHER" id="PTHR38795:SF1">
    <property type="entry name" value="DUF6604 DOMAIN-CONTAINING PROTEIN"/>
    <property type="match status" value="1"/>
</dbReference>
<name>A0A6A6A2Z3_9PLEO</name>
<gene>
    <name evidence="2" type="ORF">P153DRAFT_434374</name>
</gene>
<dbReference type="PANTHER" id="PTHR38795">
    <property type="entry name" value="DUF6604 DOMAIN-CONTAINING PROTEIN"/>
    <property type="match status" value="1"/>
</dbReference>
<dbReference type="RefSeq" id="XP_033519669.1">
    <property type="nucleotide sequence ID" value="XM_033673077.1"/>
</dbReference>
<keyword evidence="3" id="KW-1185">Reference proteome</keyword>
<dbReference type="EMBL" id="ML977516">
    <property type="protein sequence ID" value="KAF2125277.1"/>
    <property type="molecule type" value="Genomic_DNA"/>
</dbReference>
<dbReference type="AlphaFoldDB" id="A0A6A6A2Z3"/>
<evidence type="ECO:0000313" key="3">
    <source>
        <dbReference type="Proteomes" id="UP000799771"/>
    </source>
</evidence>
<protein>
    <submittedName>
        <fullName evidence="2">Uncharacterized protein</fullName>
    </submittedName>
</protein>
<evidence type="ECO:0000313" key="2">
    <source>
        <dbReference type="EMBL" id="KAF2125277.1"/>
    </source>
</evidence>
<evidence type="ECO:0000256" key="1">
    <source>
        <dbReference type="SAM" id="MobiDB-lite"/>
    </source>
</evidence>
<dbReference type="OrthoDB" id="5238236at2759"/>
<feature type="region of interest" description="Disordered" evidence="1">
    <location>
        <begin position="144"/>
        <end position="163"/>
    </location>
</feature>